<name>A0ABV2ASZ6_9EUKA</name>
<keyword evidence="1" id="KW-0677">Repeat</keyword>
<feature type="domain" description="ABC transporter" evidence="4">
    <location>
        <begin position="9"/>
        <end position="62"/>
    </location>
</feature>
<dbReference type="Pfam" id="PF00005">
    <property type="entry name" value="ABC_tran"/>
    <property type="match status" value="1"/>
</dbReference>
<dbReference type="SUPFAM" id="SSF52540">
    <property type="entry name" value="P-loop containing nucleoside triphosphate hydrolases"/>
    <property type="match status" value="1"/>
</dbReference>
<evidence type="ECO:0000313" key="7">
    <source>
        <dbReference type="Proteomes" id="UP001439008"/>
    </source>
</evidence>
<evidence type="ECO:0000256" key="3">
    <source>
        <dbReference type="ARBA" id="ARBA00022840"/>
    </source>
</evidence>
<dbReference type="InterPro" id="IPR032781">
    <property type="entry name" value="ABC_tran_Xtn"/>
</dbReference>
<dbReference type="Pfam" id="PF12848">
    <property type="entry name" value="ABC_tran_Xtn"/>
    <property type="match status" value="1"/>
</dbReference>
<gene>
    <name evidence="6" type="ORF">MHBO_004227</name>
</gene>
<evidence type="ECO:0000256" key="2">
    <source>
        <dbReference type="ARBA" id="ARBA00022741"/>
    </source>
</evidence>
<dbReference type="EMBL" id="JBDODL010003473">
    <property type="protein sequence ID" value="MES1922704.1"/>
    <property type="molecule type" value="Genomic_DNA"/>
</dbReference>
<organism evidence="6 7">
    <name type="scientific">Bonamia ostreae</name>
    <dbReference type="NCBI Taxonomy" id="126728"/>
    <lineage>
        <taxon>Eukaryota</taxon>
        <taxon>Sar</taxon>
        <taxon>Rhizaria</taxon>
        <taxon>Endomyxa</taxon>
        <taxon>Ascetosporea</taxon>
        <taxon>Haplosporida</taxon>
        <taxon>Bonamia</taxon>
    </lineage>
</organism>
<protein>
    <recommendedName>
        <fullName evidence="8">ABC transporter domain-containing protein</fullName>
    </recommendedName>
</protein>
<accession>A0ABV2ASZ6</accession>
<evidence type="ECO:0000256" key="1">
    <source>
        <dbReference type="ARBA" id="ARBA00022737"/>
    </source>
</evidence>
<reference evidence="6 7" key="1">
    <citation type="journal article" date="2024" name="BMC Biol.">
        <title>Comparative genomics of Ascetosporea gives new insight into the evolutionary basis for animal parasitism in Rhizaria.</title>
        <authorList>
            <person name="Hiltunen Thoren M."/>
            <person name="Onut-Brannstrom I."/>
            <person name="Alfjorden A."/>
            <person name="Peckova H."/>
            <person name="Swords F."/>
            <person name="Hooper C."/>
            <person name="Holzer A.S."/>
            <person name="Bass D."/>
            <person name="Burki F."/>
        </authorList>
    </citation>
    <scope>NUCLEOTIDE SEQUENCE [LARGE SCALE GENOMIC DNA]</scope>
    <source>
        <strain evidence="6">20-A016</strain>
    </source>
</reference>
<evidence type="ECO:0000259" key="5">
    <source>
        <dbReference type="Pfam" id="PF12848"/>
    </source>
</evidence>
<comment type="caution">
    <text evidence="6">The sequence shown here is derived from an EMBL/GenBank/DDBJ whole genome shotgun (WGS) entry which is preliminary data.</text>
</comment>
<evidence type="ECO:0000313" key="6">
    <source>
        <dbReference type="EMBL" id="MES1922704.1"/>
    </source>
</evidence>
<keyword evidence="7" id="KW-1185">Reference proteome</keyword>
<keyword evidence="3" id="KW-0067">ATP-binding</keyword>
<keyword evidence="2" id="KW-0547">Nucleotide-binding</keyword>
<feature type="non-terminal residue" evidence="6">
    <location>
        <position position="234"/>
    </location>
</feature>
<dbReference type="InterPro" id="IPR050611">
    <property type="entry name" value="ABCF"/>
</dbReference>
<evidence type="ECO:0008006" key="8">
    <source>
        <dbReference type="Google" id="ProtNLM"/>
    </source>
</evidence>
<dbReference type="PANTHER" id="PTHR19211">
    <property type="entry name" value="ATP-BINDING TRANSPORT PROTEIN-RELATED"/>
    <property type="match status" value="1"/>
</dbReference>
<dbReference type="Gene3D" id="3.40.50.300">
    <property type="entry name" value="P-loop containing nucleotide triphosphate hydrolases"/>
    <property type="match status" value="1"/>
</dbReference>
<dbReference type="PANTHER" id="PTHR19211:SF14">
    <property type="entry name" value="ATP-BINDING CASSETTE SUB-FAMILY F MEMBER 1"/>
    <property type="match status" value="1"/>
</dbReference>
<evidence type="ECO:0000259" key="4">
    <source>
        <dbReference type="Pfam" id="PF00005"/>
    </source>
</evidence>
<dbReference type="InterPro" id="IPR027417">
    <property type="entry name" value="P-loop_NTPase"/>
</dbReference>
<sequence>MDDIQLKDDNARAFKILTGLGFSKKAQKEPISSLSGGWRVRLEIAKALFVNPDLLLLDEPTNHLDFPAVLWLQEHLLTNFKKTLVIVSHDKMFIDAVADSVIHLDHERKALDYYKGNHAAFEASRKEKKQALINAHRAQTVQIEALKEFVAKFKDKGEKRASQVQSKLKTLAKLEEELPLVRREERKLKFVFPTPALIETHLVLFTGVDFSYSAEIEPILKNINLALDMDSRVG</sequence>
<dbReference type="InterPro" id="IPR003439">
    <property type="entry name" value="ABC_transporter-like_ATP-bd"/>
</dbReference>
<proteinExistence type="predicted"/>
<feature type="domain" description="ABC-transporter extension" evidence="5">
    <location>
        <begin position="105"/>
        <end position="190"/>
    </location>
</feature>
<dbReference type="Proteomes" id="UP001439008">
    <property type="component" value="Unassembled WGS sequence"/>
</dbReference>